<evidence type="ECO:0000256" key="1">
    <source>
        <dbReference type="ARBA" id="ARBA00022448"/>
    </source>
</evidence>
<evidence type="ECO:0000313" key="6">
    <source>
        <dbReference type="Proteomes" id="UP000823485"/>
    </source>
</evidence>
<dbReference type="InterPro" id="IPR027417">
    <property type="entry name" value="P-loop_NTPase"/>
</dbReference>
<dbReference type="InterPro" id="IPR017871">
    <property type="entry name" value="ABC_transporter-like_CS"/>
</dbReference>
<dbReference type="PANTHER" id="PTHR42939:SF1">
    <property type="entry name" value="ABC TRANSPORTER ATP-BINDING PROTEIN ALBC-RELATED"/>
    <property type="match status" value="1"/>
</dbReference>
<keyword evidence="2" id="KW-0547">Nucleotide-binding</keyword>
<dbReference type="Pfam" id="PF00005">
    <property type="entry name" value="ABC_tran"/>
    <property type="match status" value="1"/>
</dbReference>
<accession>A0ABS2RD89</accession>
<evidence type="ECO:0000256" key="3">
    <source>
        <dbReference type="ARBA" id="ARBA00022840"/>
    </source>
</evidence>
<keyword evidence="3" id="KW-0067">ATP-binding</keyword>
<evidence type="ECO:0000259" key="4">
    <source>
        <dbReference type="PROSITE" id="PS50893"/>
    </source>
</evidence>
<evidence type="ECO:0000256" key="2">
    <source>
        <dbReference type="ARBA" id="ARBA00022741"/>
    </source>
</evidence>
<keyword evidence="6" id="KW-1185">Reference proteome</keyword>
<comment type="caution">
    <text evidence="5">The sequence shown here is derived from an EMBL/GenBank/DDBJ whole genome shotgun (WGS) entry which is preliminary data.</text>
</comment>
<dbReference type="InterPro" id="IPR051782">
    <property type="entry name" value="ABC_Transporter_VariousFunc"/>
</dbReference>
<dbReference type="Proteomes" id="UP000823485">
    <property type="component" value="Unassembled WGS sequence"/>
</dbReference>
<dbReference type="EMBL" id="JAFBFH010000039">
    <property type="protein sequence ID" value="MBM7717144.1"/>
    <property type="molecule type" value="Genomic_DNA"/>
</dbReference>
<dbReference type="InterPro" id="IPR003439">
    <property type="entry name" value="ABC_transporter-like_ATP-bd"/>
</dbReference>
<organism evidence="5 6">
    <name type="scientific">Siminovitchia thermophila</name>
    <dbReference type="NCBI Taxonomy" id="1245522"/>
    <lineage>
        <taxon>Bacteria</taxon>
        <taxon>Bacillati</taxon>
        <taxon>Bacillota</taxon>
        <taxon>Bacilli</taxon>
        <taxon>Bacillales</taxon>
        <taxon>Bacillaceae</taxon>
        <taxon>Siminovitchia</taxon>
    </lineage>
</organism>
<gene>
    <name evidence="5" type="ORF">JOC94_004169</name>
</gene>
<dbReference type="Gene3D" id="3.40.50.300">
    <property type="entry name" value="P-loop containing nucleotide triphosphate hydrolases"/>
    <property type="match status" value="1"/>
</dbReference>
<evidence type="ECO:0000313" key="5">
    <source>
        <dbReference type="EMBL" id="MBM7717144.1"/>
    </source>
</evidence>
<dbReference type="RefSeq" id="WP_205180118.1">
    <property type="nucleotide sequence ID" value="NZ_JAFBFH010000039.1"/>
</dbReference>
<dbReference type="PROSITE" id="PS00211">
    <property type="entry name" value="ABC_TRANSPORTER_1"/>
    <property type="match status" value="1"/>
</dbReference>
<name>A0ABS2RD89_9BACI</name>
<sequence length="166" mass="19218">MRILVELEKVNKNYKRKQVLREISLSIEENQIIAILGGNGTGKSTLLRLIAGIEQPSSGRIIYSDKHIRIGYVPERFPKHLRFTPREYLYYMGKISGISKENLQERIEHYLQRFQLETLNNQRIMELSKGNIQKVGIIQAILNDPELIILDEPLSGLDYQAQQDLV</sequence>
<feature type="domain" description="ABC transporter" evidence="4">
    <location>
        <begin position="5"/>
        <end position="166"/>
    </location>
</feature>
<dbReference type="PANTHER" id="PTHR42939">
    <property type="entry name" value="ABC TRANSPORTER ATP-BINDING PROTEIN ALBC-RELATED"/>
    <property type="match status" value="1"/>
</dbReference>
<protein>
    <submittedName>
        <fullName evidence="5">ABC-type multidrug transport system ATPase subunit</fullName>
    </submittedName>
</protein>
<dbReference type="PROSITE" id="PS50893">
    <property type="entry name" value="ABC_TRANSPORTER_2"/>
    <property type="match status" value="1"/>
</dbReference>
<dbReference type="SUPFAM" id="SSF52540">
    <property type="entry name" value="P-loop containing nucleoside triphosphate hydrolases"/>
    <property type="match status" value="1"/>
</dbReference>
<keyword evidence="1" id="KW-0813">Transport</keyword>
<reference evidence="5 6" key="1">
    <citation type="submission" date="2021-01" db="EMBL/GenBank/DDBJ databases">
        <title>Genomic Encyclopedia of Type Strains, Phase IV (KMG-IV): sequencing the most valuable type-strain genomes for metagenomic binning, comparative biology and taxonomic classification.</title>
        <authorList>
            <person name="Goeker M."/>
        </authorList>
    </citation>
    <scope>NUCLEOTIDE SEQUENCE [LARGE SCALE GENOMIC DNA]</scope>
    <source>
        <strain evidence="5 6">DSM 105453</strain>
    </source>
</reference>
<proteinExistence type="predicted"/>